<dbReference type="Proteomes" id="UP000462621">
    <property type="component" value="Unassembled WGS sequence"/>
</dbReference>
<comment type="caution">
    <text evidence="2">The sequence shown here is derived from an EMBL/GenBank/DDBJ whole genome shotgun (WGS) entry which is preliminary data.</text>
</comment>
<dbReference type="Pfam" id="PF00990">
    <property type="entry name" value="GGDEF"/>
    <property type="match status" value="1"/>
</dbReference>
<accession>A0A7X4RWF2</accession>
<proteinExistence type="predicted"/>
<name>A0A7X4RWF2_9VIBR</name>
<sequence length="168" mass="19162">MYSNQSNMVNANTQTMASIFDPLTDLYNRHLFLQVSNSLLKISLRQRMPVSVAMVSLEHVSDTAHLEIDEAQEIIKQSADLLKSITRDSDTLSHFDDYVFGLLLYNCTYQQSHIVANRINAKLEGRLSFRNQPVTIAIGLAEFDRNFADNQHLSEHMVEEALSDMGRR</sequence>
<dbReference type="InterPro" id="IPR043128">
    <property type="entry name" value="Rev_trsase/Diguanyl_cyclase"/>
</dbReference>
<protein>
    <submittedName>
        <fullName evidence="2">Diguanylate cyclase</fullName>
    </submittedName>
</protein>
<keyword evidence="3" id="KW-1185">Reference proteome</keyword>
<gene>
    <name evidence="2" type="ORF">F9817_19275</name>
</gene>
<dbReference type="CDD" id="cd01949">
    <property type="entry name" value="GGDEF"/>
    <property type="match status" value="1"/>
</dbReference>
<dbReference type="InterPro" id="IPR000160">
    <property type="entry name" value="GGDEF_dom"/>
</dbReference>
<dbReference type="SUPFAM" id="SSF55073">
    <property type="entry name" value="Nucleotide cyclase"/>
    <property type="match status" value="1"/>
</dbReference>
<reference evidence="2 3" key="1">
    <citation type="submission" date="2019-10" db="EMBL/GenBank/DDBJ databases">
        <title>Vibrio sp. nov. isolated from a shrimp pond.</title>
        <authorList>
            <person name="Gomez-Gil B."/>
            <person name="Enciso-Ibarra J."/>
            <person name="Enciso-Ibarra K."/>
            <person name="Bolan-Mejia C."/>
        </authorList>
    </citation>
    <scope>NUCLEOTIDE SEQUENCE [LARGE SCALE GENOMIC DNA]</scope>
    <source>
        <strain evidence="2 3">CAIM 722</strain>
    </source>
</reference>
<dbReference type="AlphaFoldDB" id="A0A7X4RWF2"/>
<dbReference type="EMBL" id="WEKT01000051">
    <property type="protein sequence ID" value="MZI95320.1"/>
    <property type="molecule type" value="Genomic_DNA"/>
</dbReference>
<dbReference type="SMART" id="SM00267">
    <property type="entry name" value="GGDEF"/>
    <property type="match status" value="1"/>
</dbReference>
<dbReference type="Gene3D" id="3.30.70.270">
    <property type="match status" value="1"/>
</dbReference>
<evidence type="ECO:0000313" key="2">
    <source>
        <dbReference type="EMBL" id="MZI95320.1"/>
    </source>
</evidence>
<organism evidence="2 3">
    <name type="scientific">Vibrio eleionomae</name>
    <dbReference type="NCBI Taxonomy" id="2653505"/>
    <lineage>
        <taxon>Bacteria</taxon>
        <taxon>Pseudomonadati</taxon>
        <taxon>Pseudomonadota</taxon>
        <taxon>Gammaproteobacteria</taxon>
        <taxon>Vibrionales</taxon>
        <taxon>Vibrionaceae</taxon>
        <taxon>Vibrio</taxon>
    </lineage>
</organism>
<dbReference type="PROSITE" id="PS50887">
    <property type="entry name" value="GGDEF"/>
    <property type="match status" value="1"/>
</dbReference>
<evidence type="ECO:0000259" key="1">
    <source>
        <dbReference type="PROSITE" id="PS50887"/>
    </source>
</evidence>
<dbReference type="InterPro" id="IPR029787">
    <property type="entry name" value="Nucleotide_cyclase"/>
</dbReference>
<evidence type="ECO:0000313" key="3">
    <source>
        <dbReference type="Proteomes" id="UP000462621"/>
    </source>
</evidence>
<dbReference type="RefSeq" id="WP_161157797.1">
    <property type="nucleotide sequence ID" value="NZ_WEKT01000051.1"/>
</dbReference>
<feature type="domain" description="GGDEF" evidence="1">
    <location>
        <begin position="48"/>
        <end position="168"/>
    </location>
</feature>